<evidence type="ECO:0000313" key="2">
    <source>
        <dbReference type="Proteomes" id="UP000503462"/>
    </source>
</evidence>
<name>A0A6H0XJN0_9PEZI</name>
<dbReference type="PANTHER" id="PTHR47657">
    <property type="entry name" value="STEROL REGULATORY ELEMENT-BINDING PROTEIN ECM22"/>
    <property type="match status" value="1"/>
</dbReference>
<sequence>MAEWVQAWFHDLPRLAFNHDNLLYALLAFSGTQMLAEDPSVGFAQAEFWSIALREQRKAIAAPDHNVEAVSLAAYFIVMTGFGILRFRPLSPYSPPLHFFELAQGAINLSPKIEEIQESSIILLATYKTLMPMWDSTLESNDETYQPILSFRLDEEQQSYGGDMATNLNTYKETLNLISRFRRSIVSRDPYYQHQRWIPVLAQAVPKHFLQLLRQERPRALATLACFWTLLLSTDPLVLKSFGDTEGCIPKRELNAITQVLPSGWRAVLTQCSAEVDDS</sequence>
<evidence type="ECO:0000313" key="1">
    <source>
        <dbReference type="EMBL" id="QIW94729.1"/>
    </source>
</evidence>
<dbReference type="AlphaFoldDB" id="A0A6H0XJN0"/>
<gene>
    <name evidence="1" type="ORF">AMS68_000247</name>
</gene>
<dbReference type="InterPro" id="IPR052400">
    <property type="entry name" value="Zn2-C6_fungal_TF"/>
</dbReference>
<evidence type="ECO:0008006" key="3">
    <source>
        <dbReference type="Google" id="ProtNLM"/>
    </source>
</evidence>
<keyword evidence="2" id="KW-1185">Reference proteome</keyword>
<dbReference type="OrthoDB" id="416217at2759"/>
<protein>
    <recommendedName>
        <fullName evidence="3">Transcription factor domain-containing protein</fullName>
    </recommendedName>
</protein>
<dbReference type="Proteomes" id="UP000503462">
    <property type="component" value="Chromosome 1"/>
</dbReference>
<organism evidence="1 2">
    <name type="scientific">Peltaster fructicola</name>
    <dbReference type="NCBI Taxonomy" id="286661"/>
    <lineage>
        <taxon>Eukaryota</taxon>
        <taxon>Fungi</taxon>
        <taxon>Dikarya</taxon>
        <taxon>Ascomycota</taxon>
        <taxon>Pezizomycotina</taxon>
        <taxon>Dothideomycetes</taxon>
        <taxon>Dothideomycetes incertae sedis</taxon>
        <taxon>Peltaster</taxon>
    </lineage>
</organism>
<dbReference type="GO" id="GO:0000981">
    <property type="term" value="F:DNA-binding transcription factor activity, RNA polymerase II-specific"/>
    <property type="evidence" value="ECO:0007669"/>
    <property type="project" value="TreeGrafter"/>
</dbReference>
<dbReference type="EMBL" id="CP051139">
    <property type="protein sequence ID" value="QIW94729.1"/>
    <property type="molecule type" value="Genomic_DNA"/>
</dbReference>
<proteinExistence type="predicted"/>
<dbReference type="PANTHER" id="PTHR47657:SF14">
    <property type="entry name" value="ZN(2)-C6 FUNGAL-TYPE DOMAIN-CONTAINING PROTEIN"/>
    <property type="match status" value="1"/>
</dbReference>
<accession>A0A6H0XJN0</accession>
<reference evidence="1 2" key="1">
    <citation type="journal article" date="2016" name="Sci. Rep.">
        <title>Peltaster fructicola genome reveals evolution from an invasive phytopathogen to an ectophytic parasite.</title>
        <authorList>
            <person name="Xu C."/>
            <person name="Chen H."/>
            <person name="Gleason M.L."/>
            <person name="Xu J.R."/>
            <person name="Liu H."/>
            <person name="Zhang R."/>
            <person name="Sun G."/>
        </authorList>
    </citation>
    <scope>NUCLEOTIDE SEQUENCE [LARGE SCALE GENOMIC DNA]</scope>
    <source>
        <strain evidence="1 2">LNHT1506</strain>
    </source>
</reference>